<proteinExistence type="predicted"/>
<accession>A0ABY5K868</accession>
<dbReference type="EMBL" id="CP101989">
    <property type="protein sequence ID" value="UUI66253.1"/>
    <property type="molecule type" value="Genomic_DNA"/>
</dbReference>
<evidence type="ECO:0000313" key="4">
    <source>
        <dbReference type="Proteomes" id="UP001317322"/>
    </source>
</evidence>
<name>A0ABY5K868_9CELL</name>
<organism evidence="3 4">
    <name type="scientific">Cellulomonas wangsupingiae</name>
    <dbReference type="NCBI Taxonomy" id="2968085"/>
    <lineage>
        <taxon>Bacteria</taxon>
        <taxon>Bacillati</taxon>
        <taxon>Actinomycetota</taxon>
        <taxon>Actinomycetes</taxon>
        <taxon>Micrococcales</taxon>
        <taxon>Cellulomonadaceae</taxon>
        <taxon>Cellulomonas</taxon>
    </lineage>
</organism>
<keyword evidence="2" id="KW-1133">Transmembrane helix</keyword>
<keyword evidence="2" id="KW-0812">Transmembrane</keyword>
<feature type="transmembrane region" description="Helical" evidence="2">
    <location>
        <begin position="36"/>
        <end position="56"/>
    </location>
</feature>
<dbReference type="Proteomes" id="UP001317322">
    <property type="component" value="Chromosome"/>
</dbReference>
<gene>
    <name evidence="3" type="ORF">NP075_05925</name>
</gene>
<evidence type="ECO:0000256" key="1">
    <source>
        <dbReference type="SAM" id="MobiDB-lite"/>
    </source>
</evidence>
<evidence type="ECO:0008006" key="5">
    <source>
        <dbReference type="Google" id="ProtNLM"/>
    </source>
</evidence>
<feature type="region of interest" description="Disordered" evidence="1">
    <location>
        <begin position="56"/>
        <end position="93"/>
    </location>
</feature>
<keyword evidence="4" id="KW-1185">Reference proteome</keyword>
<keyword evidence="2" id="KW-0472">Membrane</keyword>
<evidence type="ECO:0000313" key="3">
    <source>
        <dbReference type="EMBL" id="UUI66253.1"/>
    </source>
</evidence>
<protein>
    <recommendedName>
        <fullName evidence="5">PknH-like extracellular domain-containing protein</fullName>
    </recommendedName>
</protein>
<evidence type="ECO:0000256" key="2">
    <source>
        <dbReference type="SAM" id="Phobius"/>
    </source>
</evidence>
<dbReference type="RefSeq" id="WP_227564572.1">
    <property type="nucleotide sequence ID" value="NZ_CP101989.1"/>
</dbReference>
<sequence>MSGTAPQPSRAPGTPETDDAGDDFPDLRRRGARGGWWLLVVVVVAVVVLLVTQPWAGDEPVPVPTPSVVPDAPTPETEPSADPSASSTAAPAPGAGAVFDAATAPSLFVTATDLENDVPAGAGVTRSVEPGTSAWGLPAGTSVDPSSCTAAVTVLEAPPSVYDATSWANDELRFQQDVVLLPDAQTAREAFRALVTVVDECPRYALVDAAGDGTTWTAEPALEGQSVFPAIVQDVTAQTAGDTTQQTTGHVLVGNAILTWTATALTAGDREAARAVVGQPEDLTVMVEERALAAVRALT</sequence>
<reference evidence="3 4" key="1">
    <citation type="submission" date="2022-07" db="EMBL/GenBank/DDBJ databases">
        <title>Novel species in genus cellulomonas.</title>
        <authorList>
            <person name="Ye L."/>
        </authorList>
    </citation>
    <scope>NUCLEOTIDE SEQUENCE [LARGE SCALE GENOMIC DNA]</scope>
    <source>
        <strain evidence="4">zg-Y908</strain>
    </source>
</reference>
<feature type="compositionally biased region" description="Low complexity" evidence="1">
    <location>
        <begin position="68"/>
        <end position="93"/>
    </location>
</feature>
<feature type="region of interest" description="Disordered" evidence="1">
    <location>
        <begin position="1"/>
        <end position="26"/>
    </location>
</feature>